<accession>A0A5S4FY62</accession>
<sequence>MGVWSRREALAMGLGAMGAASLSPTAAAARAGESAEWQSQLVYRGAGGGLAYRADTSGNRIPDFSWAGYRNGEAALPTVPVVLEIGPVRGDNTSHIQQALDKVAALPLNDTGFRGALLLKPGTYQVAGTIRVRQSGVVLRGSGMWGDPTKDTVIVGTGAGTVATVIRVGGSVSNWDGQQPGTRTDIVSSRVQVGARTFQVSDASQLKVGDNLIIVHPHTAAWGKAIGNGGVRTGEPWPVGSRPIVYNRYIKAIEDQNVTVCAPVFNHLVRSLSQSYVYAWNQAGLIRNVGVENLRVTMGAPPAEDENHQQSCVVLDGVEDAWVRNCHLLEFSYSGVLCQRATRVTVQSVRASYPRSKLIGERRYNFNAGPWSQQILFRDLWSQWARHAFVSNGSTRTSGCVWVDGYNKYGYTESGGHQRWTHGLLFDNIKEIETRSDKAWVLNLHSRGHISSHGWSSAHSVLWNCTVDSGRRACVQRPPTAQNYAIGTKGGASGVNWWSDYPAGHIEGTNKSGLWPPSLYAAQLADRLGS</sequence>
<organism evidence="2 3">
    <name type="scientific">Nonomuraea turkmeniaca</name>
    <dbReference type="NCBI Taxonomy" id="103838"/>
    <lineage>
        <taxon>Bacteria</taxon>
        <taxon>Bacillati</taxon>
        <taxon>Actinomycetota</taxon>
        <taxon>Actinomycetes</taxon>
        <taxon>Streptosporangiales</taxon>
        <taxon>Streptosporangiaceae</taxon>
        <taxon>Nonomuraea</taxon>
    </lineage>
</organism>
<dbReference type="InterPro" id="IPR012334">
    <property type="entry name" value="Pectin_lyas_fold"/>
</dbReference>
<feature type="signal peptide" evidence="1">
    <location>
        <begin position="1"/>
        <end position="28"/>
    </location>
</feature>
<dbReference type="InterPro" id="IPR011050">
    <property type="entry name" value="Pectin_lyase_fold/virulence"/>
</dbReference>
<evidence type="ECO:0000313" key="2">
    <source>
        <dbReference type="EMBL" id="TMR25638.1"/>
    </source>
</evidence>
<dbReference type="Gene3D" id="2.160.20.10">
    <property type="entry name" value="Single-stranded right-handed beta-helix, Pectin lyase-like"/>
    <property type="match status" value="1"/>
</dbReference>
<dbReference type="AlphaFoldDB" id="A0A5S4FY62"/>
<gene>
    <name evidence="2" type="ORF">ETD86_00485</name>
</gene>
<keyword evidence="3" id="KW-1185">Reference proteome</keyword>
<dbReference type="Proteomes" id="UP000309128">
    <property type="component" value="Unassembled WGS sequence"/>
</dbReference>
<name>A0A5S4FY62_9ACTN</name>
<dbReference type="EMBL" id="VCKY01000001">
    <property type="protein sequence ID" value="TMR25638.1"/>
    <property type="molecule type" value="Genomic_DNA"/>
</dbReference>
<dbReference type="PROSITE" id="PS51318">
    <property type="entry name" value="TAT"/>
    <property type="match status" value="1"/>
</dbReference>
<feature type="chain" id="PRO_5024311494" evidence="1">
    <location>
        <begin position="29"/>
        <end position="530"/>
    </location>
</feature>
<dbReference type="RefSeq" id="WP_138664047.1">
    <property type="nucleotide sequence ID" value="NZ_VCKY01000001.1"/>
</dbReference>
<dbReference type="InterPro" id="IPR006311">
    <property type="entry name" value="TAT_signal"/>
</dbReference>
<proteinExistence type="predicted"/>
<comment type="caution">
    <text evidence="2">The sequence shown here is derived from an EMBL/GenBank/DDBJ whole genome shotgun (WGS) entry which is preliminary data.</text>
</comment>
<protein>
    <submittedName>
        <fullName evidence="2">Peptidoglycan-binding protein</fullName>
    </submittedName>
</protein>
<dbReference type="SUPFAM" id="SSF51126">
    <property type="entry name" value="Pectin lyase-like"/>
    <property type="match status" value="1"/>
</dbReference>
<dbReference type="OrthoDB" id="2479530at2"/>
<evidence type="ECO:0000313" key="3">
    <source>
        <dbReference type="Proteomes" id="UP000309128"/>
    </source>
</evidence>
<evidence type="ECO:0000256" key="1">
    <source>
        <dbReference type="SAM" id="SignalP"/>
    </source>
</evidence>
<reference evidence="2 3" key="1">
    <citation type="submission" date="2019-05" db="EMBL/GenBank/DDBJ databases">
        <title>Draft genome sequence of Nonomuraea turkmeniaca DSM 43926.</title>
        <authorList>
            <person name="Saricaoglu S."/>
            <person name="Isik K."/>
        </authorList>
    </citation>
    <scope>NUCLEOTIDE SEQUENCE [LARGE SCALE GENOMIC DNA]</scope>
    <source>
        <strain evidence="2 3">DSM 43926</strain>
    </source>
</reference>
<keyword evidence="1" id="KW-0732">Signal</keyword>